<comment type="caution">
    <text evidence="1">The sequence shown here is derived from an EMBL/GenBank/DDBJ whole genome shotgun (WGS) entry which is preliminary data.</text>
</comment>
<sequence>MSVAKVIEISAESKSGFEDAIKNGIETASRSVENIKGAWVSEQKVHVENGKVTGYRVDLRVTFVLQ</sequence>
<dbReference type="Pfam" id="PF07311">
    <property type="entry name" value="Dodecin"/>
    <property type="match status" value="1"/>
</dbReference>
<keyword evidence="2" id="KW-1185">Reference proteome</keyword>
<protein>
    <recommendedName>
        <fullName evidence="3">Dodecin domain-containing protein</fullName>
    </recommendedName>
</protein>
<evidence type="ECO:0008006" key="3">
    <source>
        <dbReference type="Google" id="ProtNLM"/>
    </source>
</evidence>
<dbReference type="SUPFAM" id="SSF89807">
    <property type="entry name" value="Dodecin-like"/>
    <property type="match status" value="1"/>
</dbReference>
<reference evidence="1 2" key="1">
    <citation type="submission" date="2019-03" db="EMBL/GenBank/DDBJ databases">
        <title>Genomic Encyclopedia of Type Strains, Phase IV (KMG-IV): sequencing the most valuable type-strain genomes for metagenomic binning, comparative biology and taxonomic classification.</title>
        <authorList>
            <person name="Goeker M."/>
        </authorList>
    </citation>
    <scope>NUCLEOTIDE SEQUENCE [LARGE SCALE GENOMIC DNA]</scope>
    <source>
        <strain evidence="1 2">DSM 15505</strain>
    </source>
</reference>
<dbReference type="PANTHER" id="PTHR39324:SF1">
    <property type="entry name" value="CALCIUM DODECIN"/>
    <property type="match status" value="1"/>
</dbReference>
<dbReference type="Proteomes" id="UP000295830">
    <property type="component" value="Unassembled WGS sequence"/>
</dbReference>
<dbReference type="Gene3D" id="3.30.1660.10">
    <property type="entry name" value="Flavin-binding protein dodecin"/>
    <property type="match status" value="1"/>
</dbReference>
<dbReference type="InterPro" id="IPR009923">
    <property type="entry name" value="Dodecin"/>
</dbReference>
<evidence type="ECO:0000313" key="2">
    <source>
        <dbReference type="Proteomes" id="UP000295830"/>
    </source>
</evidence>
<dbReference type="InterPro" id="IPR025543">
    <property type="entry name" value="Dodecin-like"/>
</dbReference>
<proteinExistence type="predicted"/>
<dbReference type="PANTHER" id="PTHR39324">
    <property type="entry name" value="CALCIUM DODECIN"/>
    <property type="match status" value="1"/>
</dbReference>
<accession>A0A4R7JVH5</accession>
<name>A0A4R7JVH5_9GAMM</name>
<dbReference type="RefSeq" id="WP_133735791.1">
    <property type="nucleotide sequence ID" value="NZ_SOAX01000003.1"/>
</dbReference>
<dbReference type="OrthoDB" id="9805449at2"/>
<evidence type="ECO:0000313" key="1">
    <source>
        <dbReference type="EMBL" id="TDT41423.1"/>
    </source>
</evidence>
<dbReference type="InterPro" id="IPR036694">
    <property type="entry name" value="Dodecin-like_sf"/>
</dbReference>
<dbReference type="AlphaFoldDB" id="A0A4R7JVH5"/>
<gene>
    <name evidence="1" type="ORF">DES49_1507</name>
</gene>
<dbReference type="EMBL" id="SOAX01000003">
    <property type="protein sequence ID" value="TDT41423.1"/>
    <property type="molecule type" value="Genomic_DNA"/>
</dbReference>
<organism evidence="1 2">
    <name type="scientific">Halospina denitrificans</name>
    <dbReference type="NCBI Taxonomy" id="332522"/>
    <lineage>
        <taxon>Bacteria</taxon>
        <taxon>Pseudomonadati</taxon>
        <taxon>Pseudomonadota</taxon>
        <taxon>Gammaproteobacteria</taxon>
        <taxon>Halospina</taxon>
    </lineage>
</organism>